<reference evidence="2 3" key="1">
    <citation type="submission" date="2016-11" db="EMBL/GenBank/DDBJ databases">
        <authorList>
            <person name="Jaros S."/>
            <person name="Januszkiewicz K."/>
            <person name="Wedrychowicz H."/>
        </authorList>
    </citation>
    <scope>NUCLEOTIDE SEQUENCE [LARGE SCALE GENOMIC DNA]</scope>
    <source>
        <strain evidence="2 3">DSM 27406</strain>
    </source>
</reference>
<dbReference type="EMBL" id="FRBL01000002">
    <property type="protein sequence ID" value="SHL20398.1"/>
    <property type="molecule type" value="Genomic_DNA"/>
</dbReference>
<gene>
    <name evidence="2" type="ORF">SAMN05444266_102432</name>
</gene>
<dbReference type="RefSeq" id="WP_073079215.1">
    <property type="nucleotide sequence ID" value="NZ_FRBL01000002.1"/>
</dbReference>
<feature type="chain" id="PRO_5012070757" evidence="1">
    <location>
        <begin position="26"/>
        <end position="100"/>
    </location>
</feature>
<organism evidence="2 3">
    <name type="scientific">Chitinophaga jiangningensis</name>
    <dbReference type="NCBI Taxonomy" id="1419482"/>
    <lineage>
        <taxon>Bacteria</taxon>
        <taxon>Pseudomonadati</taxon>
        <taxon>Bacteroidota</taxon>
        <taxon>Chitinophagia</taxon>
        <taxon>Chitinophagales</taxon>
        <taxon>Chitinophagaceae</taxon>
        <taxon>Chitinophaga</taxon>
    </lineage>
</organism>
<evidence type="ECO:0000313" key="2">
    <source>
        <dbReference type="EMBL" id="SHL20398.1"/>
    </source>
</evidence>
<accession>A0A1M6YQ75</accession>
<protein>
    <submittedName>
        <fullName evidence="2">Gas vesicle protein</fullName>
    </submittedName>
</protein>
<sequence>MSTTKFLAGALAGLTAGLIIGVLTAPDSGEGTRGKIKYTAGKWRRKVNKLVGKGAGDLDELKDVFGKEVSGLSEDVREKVLKLINETKNTYHNFKKEALS</sequence>
<proteinExistence type="predicted"/>
<keyword evidence="3" id="KW-1185">Reference proteome</keyword>
<dbReference type="OrthoDB" id="676093at2"/>
<evidence type="ECO:0000313" key="3">
    <source>
        <dbReference type="Proteomes" id="UP000184420"/>
    </source>
</evidence>
<feature type="signal peptide" evidence="1">
    <location>
        <begin position="1"/>
        <end position="25"/>
    </location>
</feature>
<dbReference type="Pfam" id="PF12732">
    <property type="entry name" value="YtxH"/>
    <property type="match status" value="1"/>
</dbReference>
<dbReference type="Proteomes" id="UP000184420">
    <property type="component" value="Unassembled WGS sequence"/>
</dbReference>
<dbReference type="AlphaFoldDB" id="A0A1M6YQ75"/>
<name>A0A1M6YQ75_9BACT</name>
<dbReference type="InterPro" id="IPR024623">
    <property type="entry name" value="YtxH"/>
</dbReference>
<evidence type="ECO:0000256" key="1">
    <source>
        <dbReference type="SAM" id="SignalP"/>
    </source>
</evidence>
<keyword evidence="1" id="KW-0732">Signal</keyword>